<evidence type="ECO:0000256" key="3">
    <source>
        <dbReference type="ARBA" id="ARBA00022490"/>
    </source>
</evidence>
<proteinExistence type="inferred from homology"/>
<dbReference type="SUPFAM" id="SSF55753">
    <property type="entry name" value="Actin depolymerizing proteins"/>
    <property type="match status" value="2"/>
</dbReference>
<dbReference type="GO" id="GO:0005884">
    <property type="term" value="C:actin filament"/>
    <property type="evidence" value="ECO:0007669"/>
    <property type="project" value="TreeGrafter"/>
</dbReference>
<dbReference type="GeneID" id="43579408"/>
<accession>A0A5E8B7Y9</accession>
<sequence length="370" mass="39495">MASALNLSQDAFADLLATNQRALIAVIDGETVDHQQTIAGTADFEEDFAEVAQHLEPDQPRYIIYNAASASSTGPSYVFILFVPDIAKVRAKMLYASSATALKRQLLGGAAGNGIGTVQTIFWTELGEVSREGWEAHIAHEALEAPLTQEEQSLRSVREREADQSGTALRKSHVKGLDGSSSTGIGGGVLTGSATASGGSIVGMKFGSDATAALEELGESSDGATIVLVIDVGTETVHVGSASNAQLSEHDFAKDSAQFTVYKPKGANSNTDVVVFYTCPPATKVKERMVYATNFKSVRMHVASALHVKEVEKTYEGSSGVDVLGEYEEDEKRLRLQQESSSGSEKRPEVAKAPRFSRPKAPGRLRREAQ</sequence>
<dbReference type="Pfam" id="PF00241">
    <property type="entry name" value="Cofilin_ADF"/>
    <property type="match status" value="2"/>
</dbReference>
<dbReference type="PROSITE" id="PS51263">
    <property type="entry name" value="ADF_H"/>
    <property type="match status" value="1"/>
</dbReference>
<dbReference type="InterPro" id="IPR029006">
    <property type="entry name" value="ADF-H/Gelsolin-like_dom_sf"/>
</dbReference>
<dbReference type="AlphaFoldDB" id="A0A5E8B7Y9"/>
<gene>
    <name evidence="10" type="ORF">SAPINGB_P000585</name>
</gene>
<organism evidence="10 11">
    <name type="scientific">Magnusiomyces paraingens</name>
    <dbReference type="NCBI Taxonomy" id="2606893"/>
    <lineage>
        <taxon>Eukaryota</taxon>
        <taxon>Fungi</taxon>
        <taxon>Dikarya</taxon>
        <taxon>Ascomycota</taxon>
        <taxon>Saccharomycotina</taxon>
        <taxon>Dipodascomycetes</taxon>
        <taxon>Dipodascales</taxon>
        <taxon>Dipodascaceae</taxon>
        <taxon>Magnusiomyces</taxon>
    </lineage>
</organism>
<evidence type="ECO:0000313" key="10">
    <source>
        <dbReference type="EMBL" id="VVT44941.1"/>
    </source>
</evidence>
<feature type="compositionally biased region" description="Basic residues" evidence="8">
    <location>
        <begin position="355"/>
        <end position="364"/>
    </location>
</feature>
<dbReference type="InterPro" id="IPR028458">
    <property type="entry name" value="Twinfilin"/>
</dbReference>
<dbReference type="GO" id="GO:0051016">
    <property type="term" value="P:barbed-end actin filament capping"/>
    <property type="evidence" value="ECO:0007669"/>
    <property type="project" value="TreeGrafter"/>
</dbReference>
<dbReference type="InterPro" id="IPR002108">
    <property type="entry name" value="ADF-H"/>
</dbReference>
<evidence type="ECO:0000256" key="6">
    <source>
        <dbReference type="ARBA" id="ARBA00023212"/>
    </source>
</evidence>
<dbReference type="GO" id="GO:0003785">
    <property type="term" value="F:actin monomer binding"/>
    <property type="evidence" value="ECO:0007669"/>
    <property type="project" value="TreeGrafter"/>
</dbReference>
<feature type="region of interest" description="Disordered" evidence="8">
    <location>
        <begin position="149"/>
        <end position="180"/>
    </location>
</feature>
<evidence type="ECO:0000256" key="8">
    <source>
        <dbReference type="SAM" id="MobiDB-lite"/>
    </source>
</evidence>
<dbReference type="Gene3D" id="3.40.20.10">
    <property type="entry name" value="Severin"/>
    <property type="match status" value="2"/>
</dbReference>
<feature type="region of interest" description="Disordered" evidence="8">
    <location>
        <begin position="329"/>
        <end position="370"/>
    </location>
</feature>
<feature type="domain" description="ADF-H" evidence="9">
    <location>
        <begin position="1"/>
        <end position="139"/>
    </location>
</feature>
<comment type="similarity">
    <text evidence="2">Belongs to the actin-binding proteins ADF family. Twinfilin subfamily.</text>
</comment>
<comment type="subunit">
    <text evidence="7">Interacts with G-actin; ADP-actin form.</text>
</comment>
<evidence type="ECO:0000256" key="4">
    <source>
        <dbReference type="ARBA" id="ARBA00022737"/>
    </source>
</evidence>
<dbReference type="PANTHER" id="PTHR13759">
    <property type="entry name" value="TWINFILIN"/>
    <property type="match status" value="1"/>
</dbReference>
<keyword evidence="4" id="KW-0677">Repeat</keyword>
<dbReference type="GO" id="GO:0051015">
    <property type="term" value="F:actin filament binding"/>
    <property type="evidence" value="ECO:0007669"/>
    <property type="project" value="TreeGrafter"/>
</dbReference>
<name>A0A5E8B7Y9_9ASCO</name>
<protein>
    <recommendedName>
        <fullName evidence="9">ADF-H domain-containing protein</fullName>
    </recommendedName>
</protein>
<dbReference type="Proteomes" id="UP000398389">
    <property type="component" value="Unassembled WGS sequence"/>
</dbReference>
<keyword evidence="3" id="KW-0963">Cytoplasm</keyword>
<dbReference type="PANTHER" id="PTHR13759:SF1">
    <property type="entry name" value="TWINFILIN"/>
    <property type="match status" value="1"/>
</dbReference>
<keyword evidence="11" id="KW-1185">Reference proteome</keyword>
<dbReference type="OrthoDB" id="10006997at2759"/>
<evidence type="ECO:0000256" key="1">
    <source>
        <dbReference type="ARBA" id="ARBA00004245"/>
    </source>
</evidence>
<dbReference type="GO" id="GO:0005737">
    <property type="term" value="C:cytoplasm"/>
    <property type="evidence" value="ECO:0007669"/>
    <property type="project" value="TreeGrafter"/>
</dbReference>
<reference evidence="10 11" key="1">
    <citation type="submission" date="2019-09" db="EMBL/GenBank/DDBJ databases">
        <authorList>
            <person name="Brejova B."/>
        </authorList>
    </citation>
    <scope>NUCLEOTIDE SEQUENCE [LARGE SCALE GENOMIC DNA]</scope>
</reference>
<evidence type="ECO:0000256" key="2">
    <source>
        <dbReference type="ARBA" id="ARBA00009557"/>
    </source>
</evidence>
<evidence type="ECO:0000313" key="11">
    <source>
        <dbReference type="Proteomes" id="UP000398389"/>
    </source>
</evidence>
<keyword evidence="5" id="KW-0009">Actin-binding</keyword>
<dbReference type="RefSeq" id="XP_031851199.1">
    <property type="nucleotide sequence ID" value="XM_031995308.1"/>
</dbReference>
<keyword evidence="6" id="KW-0206">Cytoskeleton</keyword>
<evidence type="ECO:0000256" key="5">
    <source>
        <dbReference type="ARBA" id="ARBA00023203"/>
    </source>
</evidence>
<dbReference type="CDD" id="cd11285">
    <property type="entry name" value="ADF_Twf-N_like"/>
    <property type="match status" value="1"/>
</dbReference>
<dbReference type="SMART" id="SM00102">
    <property type="entry name" value="ADF"/>
    <property type="match status" value="2"/>
</dbReference>
<dbReference type="GO" id="GO:0030042">
    <property type="term" value="P:actin filament depolymerization"/>
    <property type="evidence" value="ECO:0007669"/>
    <property type="project" value="TreeGrafter"/>
</dbReference>
<evidence type="ECO:0000256" key="7">
    <source>
        <dbReference type="ARBA" id="ARBA00038532"/>
    </source>
</evidence>
<feature type="compositionally biased region" description="Basic and acidic residues" evidence="8">
    <location>
        <begin position="152"/>
        <end position="163"/>
    </location>
</feature>
<dbReference type="EMBL" id="CABVLU010000001">
    <property type="protein sequence ID" value="VVT44941.1"/>
    <property type="molecule type" value="Genomic_DNA"/>
</dbReference>
<evidence type="ECO:0000259" key="9">
    <source>
        <dbReference type="PROSITE" id="PS51263"/>
    </source>
</evidence>
<comment type="subcellular location">
    <subcellularLocation>
        <location evidence="1">Cytoplasm</location>
        <location evidence="1">Cytoskeleton</location>
    </subcellularLocation>
</comment>